<dbReference type="STRING" id="45607.A0A2T0FJ17"/>
<evidence type="ECO:0000313" key="4">
    <source>
        <dbReference type="Proteomes" id="UP000238350"/>
    </source>
</evidence>
<feature type="domain" description="PX" evidence="2">
    <location>
        <begin position="55"/>
        <end position="192"/>
    </location>
</feature>
<dbReference type="OrthoDB" id="9976382at2759"/>
<dbReference type="InterPro" id="IPR053055">
    <property type="entry name" value="VPS17"/>
</dbReference>
<organism evidence="3 4">
    <name type="scientific">Wickerhamiella sorbophila</name>
    <dbReference type="NCBI Taxonomy" id="45607"/>
    <lineage>
        <taxon>Eukaryota</taxon>
        <taxon>Fungi</taxon>
        <taxon>Dikarya</taxon>
        <taxon>Ascomycota</taxon>
        <taxon>Saccharomycotina</taxon>
        <taxon>Dipodascomycetes</taxon>
        <taxon>Dipodascales</taxon>
        <taxon>Trichomonascaceae</taxon>
        <taxon>Wickerhamiella</taxon>
    </lineage>
</organism>
<dbReference type="Proteomes" id="UP000238350">
    <property type="component" value="Unassembled WGS sequence"/>
</dbReference>
<dbReference type="SMART" id="SM00312">
    <property type="entry name" value="PX"/>
    <property type="match status" value="1"/>
</dbReference>
<accession>A0A2T0FJ17</accession>
<dbReference type="GO" id="GO:0005829">
    <property type="term" value="C:cytosol"/>
    <property type="evidence" value="ECO:0007669"/>
    <property type="project" value="GOC"/>
</dbReference>
<dbReference type="Pfam" id="PF00787">
    <property type="entry name" value="PX"/>
    <property type="match status" value="1"/>
</dbReference>
<dbReference type="PROSITE" id="PS50195">
    <property type="entry name" value="PX"/>
    <property type="match status" value="1"/>
</dbReference>
<dbReference type="RefSeq" id="XP_024664911.1">
    <property type="nucleotide sequence ID" value="XM_024809143.1"/>
</dbReference>
<comment type="caution">
    <text evidence="3">The sequence shown here is derived from an EMBL/GenBank/DDBJ whole genome shotgun (WGS) entry which is preliminary data.</text>
</comment>
<proteinExistence type="predicted"/>
<dbReference type="InterPro" id="IPR036871">
    <property type="entry name" value="PX_dom_sf"/>
</dbReference>
<dbReference type="GO" id="GO:0006886">
    <property type="term" value="P:intracellular protein transport"/>
    <property type="evidence" value="ECO:0007669"/>
    <property type="project" value="TreeGrafter"/>
</dbReference>
<evidence type="ECO:0000259" key="2">
    <source>
        <dbReference type="PROSITE" id="PS50195"/>
    </source>
</evidence>
<dbReference type="Gene3D" id="3.30.1520.10">
    <property type="entry name" value="Phox-like domain"/>
    <property type="match status" value="1"/>
</dbReference>
<dbReference type="GeneID" id="36516334"/>
<dbReference type="PANTHER" id="PTHR47433">
    <property type="entry name" value="VACUOLAR PROTEIN SORTING-ASSOCIATED PROTEIN 17"/>
    <property type="match status" value="1"/>
</dbReference>
<dbReference type="InterPro" id="IPR027267">
    <property type="entry name" value="AH/BAR_dom_sf"/>
</dbReference>
<dbReference type="GO" id="GO:0030905">
    <property type="term" value="C:retromer, tubulation complex"/>
    <property type="evidence" value="ECO:0007669"/>
    <property type="project" value="TreeGrafter"/>
</dbReference>
<evidence type="ECO:0000313" key="3">
    <source>
        <dbReference type="EMBL" id="PRT54966.1"/>
    </source>
</evidence>
<protein>
    <submittedName>
        <fullName evidence="3">Vacuolar protein sorting-associated protein 17</fullName>
    </submittedName>
</protein>
<evidence type="ECO:0000256" key="1">
    <source>
        <dbReference type="SAM" id="MobiDB-lite"/>
    </source>
</evidence>
<keyword evidence="4" id="KW-1185">Reference proteome</keyword>
<name>A0A2T0FJ17_9ASCO</name>
<dbReference type="Gene3D" id="1.20.1270.60">
    <property type="entry name" value="Arfaptin homology (AH) domain/BAR domain"/>
    <property type="match status" value="1"/>
</dbReference>
<dbReference type="PIRSF" id="PIRSF011791">
    <property type="entry name" value="Vps17"/>
    <property type="match status" value="1"/>
</dbReference>
<gene>
    <name evidence="3" type="ORF">B9G98_02586</name>
</gene>
<dbReference type="SUPFAM" id="SSF64268">
    <property type="entry name" value="PX domain"/>
    <property type="match status" value="1"/>
</dbReference>
<dbReference type="AlphaFoldDB" id="A0A2T0FJ17"/>
<feature type="compositionally biased region" description="Basic and acidic residues" evidence="1">
    <location>
        <begin position="468"/>
        <end position="480"/>
    </location>
</feature>
<dbReference type="InterPro" id="IPR001683">
    <property type="entry name" value="PX_dom"/>
</dbReference>
<dbReference type="EMBL" id="NDIQ01000021">
    <property type="protein sequence ID" value="PRT54966.1"/>
    <property type="molecule type" value="Genomic_DNA"/>
</dbReference>
<dbReference type="InterPro" id="IPR014461">
    <property type="entry name" value="Retromer_complex_Vps17"/>
</dbReference>
<dbReference type="PANTHER" id="PTHR47433:SF1">
    <property type="entry name" value="VACUOLAR PROTEIN SORTING-ASSOCIATED PROTEIN 17"/>
    <property type="match status" value="1"/>
</dbReference>
<feature type="region of interest" description="Disordered" evidence="1">
    <location>
        <begin position="440"/>
        <end position="481"/>
    </location>
</feature>
<dbReference type="GO" id="GO:0032266">
    <property type="term" value="F:phosphatidylinositol-3-phosphate binding"/>
    <property type="evidence" value="ECO:0007669"/>
    <property type="project" value="TreeGrafter"/>
</dbReference>
<dbReference type="GO" id="GO:0042147">
    <property type="term" value="P:retrograde transport, endosome to Golgi"/>
    <property type="evidence" value="ECO:0007669"/>
    <property type="project" value="InterPro"/>
</dbReference>
<reference evidence="3 4" key="1">
    <citation type="submission" date="2017-04" db="EMBL/GenBank/DDBJ databases">
        <title>Genome sequencing of [Candida] sorbophila.</title>
        <authorList>
            <person name="Ahn J.O."/>
        </authorList>
    </citation>
    <scope>NUCLEOTIDE SEQUENCE [LARGE SCALE GENOMIC DNA]</scope>
    <source>
        <strain evidence="3 4">DS02</strain>
    </source>
</reference>
<dbReference type="GO" id="GO:0005768">
    <property type="term" value="C:endosome"/>
    <property type="evidence" value="ECO:0007669"/>
    <property type="project" value="TreeGrafter"/>
</dbReference>
<sequence length="504" mass="55969">MDPLAAFGDLEDNSPNGAIWAAETAPASSGVAWNNHSLDQSSSSGANAQGNTDVKTVATGATKATREGAGASKRTQYRFNIKVTNIELNKNDPIVWFDVSTSLPRFRARAFKDVRRTYSELRRFANHLANANPECFLPSLPPARTSFPQSSEENLTRLKANFQRWFDRVTMSPLLARDEEFLYFVESSFGYTPVVKVSVPSTGLARKLIKQMQPPEDEVEELRDFRPVAKLVYQYAQEGVVKMKKVSKARRELASSLQEYGAQLENFGNTPFQRDLTPLWGKLGKTTVLTGDMEAVKATMGDALYADALEIVSHDAYIVKETLTNRHFVMRDLLKAQAQSRTKHQNVTKLKGATAISAAKVEEAISQLEDATQLEKRITSTCRRITNNLVAEKKQVLVRLESDILNAVQEYAIRIIDVERRLLSSWESIKRNVRAADPEGGLHKLGRDPGSVRTAPIVPSQARGGDSWSDRSTRAKDSRTKTTVRNEVLDAKMAAQLLADHGTG</sequence>